<keyword evidence="2" id="KW-1185">Reference proteome</keyword>
<sequence length="246" mass="27970">MMGKEPSFFKLMKLKKVDVMLIQETHSYAEEIDWRRGWDGEVILSHRSSCSGGVGVVFSRSFLPSSYDTEEIIKGSLLKGCPGSLRASWFLPEEKGGQGLVHLASRRRCLSAFSSLQRLLTGPADLVLEAFILAASLQRCGGLRLGPALFLMDCRSLDTSSLPAFYRSVFSVWILLRKQRREQADSLYWLLQEPGTVWRVSGLSQLEWTHFVQTTENCRCFHSGADGWSWRDPGWMILLDWLLSWD</sequence>
<proteinExistence type="predicted"/>
<protein>
    <submittedName>
        <fullName evidence="1">Uncharacterized protein</fullName>
    </submittedName>
</protein>
<evidence type="ECO:0000313" key="2">
    <source>
        <dbReference type="Proteomes" id="UP000831701"/>
    </source>
</evidence>
<comment type="caution">
    <text evidence="1">The sequence shown here is derived from an EMBL/GenBank/DDBJ whole genome shotgun (WGS) entry which is preliminary data.</text>
</comment>
<organism evidence="1 2">
    <name type="scientific">Scortum barcoo</name>
    <name type="common">barcoo grunter</name>
    <dbReference type="NCBI Taxonomy" id="214431"/>
    <lineage>
        <taxon>Eukaryota</taxon>
        <taxon>Metazoa</taxon>
        <taxon>Chordata</taxon>
        <taxon>Craniata</taxon>
        <taxon>Vertebrata</taxon>
        <taxon>Euteleostomi</taxon>
        <taxon>Actinopterygii</taxon>
        <taxon>Neopterygii</taxon>
        <taxon>Teleostei</taxon>
        <taxon>Neoteleostei</taxon>
        <taxon>Acanthomorphata</taxon>
        <taxon>Eupercaria</taxon>
        <taxon>Centrarchiformes</taxon>
        <taxon>Terapontoidei</taxon>
        <taxon>Terapontidae</taxon>
        <taxon>Scortum</taxon>
    </lineage>
</organism>
<name>A0ACB8WN19_9TELE</name>
<evidence type="ECO:0000313" key="1">
    <source>
        <dbReference type="EMBL" id="KAI3368078.1"/>
    </source>
</evidence>
<reference evidence="1" key="1">
    <citation type="submission" date="2022-04" db="EMBL/GenBank/DDBJ databases">
        <title>Jade perch genome.</title>
        <authorList>
            <person name="Chao B."/>
        </authorList>
    </citation>
    <scope>NUCLEOTIDE SEQUENCE</scope>
    <source>
        <strain evidence="1">CB-2022</strain>
    </source>
</reference>
<dbReference type="Proteomes" id="UP000831701">
    <property type="component" value="Chromosome 9"/>
</dbReference>
<gene>
    <name evidence="1" type="ORF">L3Q82_026893</name>
</gene>
<accession>A0ACB8WN19</accession>
<dbReference type="EMBL" id="CM041539">
    <property type="protein sequence ID" value="KAI3368078.1"/>
    <property type="molecule type" value="Genomic_DNA"/>
</dbReference>